<accession>A0ABU1C902</accession>
<evidence type="ECO:0000259" key="2">
    <source>
        <dbReference type="Pfam" id="PF13439"/>
    </source>
</evidence>
<dbReference type="CDD" id="cd03801">
    <property type="entry name" value="GT4_PimA-like"/>
    <property type="match status" value="1"/>
</dbReference>
<dbReference type="Proteomes" id="UP001233535">
    <property type="component" value="Unassembled WGS sequence"/>
</dbReference>
<dbReference type="Pfam" id="PF13439">
    <property type="entry name" value="Glyco_transf_4"/>
    <property type="match status" value="1"/>
</dbReference>
<dbReference type="SUPFAM" id="SSF53756">
    <property type="entry name" value="UDP-Glycosyltransferase/glycogen phosphorylase"/>
    <property type="match status" value="1"/>
</dbReference>
<dbReference type="EC" id="2.4.-.-" evidence="3"/>
<dbReference type="InterPro" id="IPR028098">
    <property type="entry name" value="Glyco_trans_4-like_N"/>
</dbReference>
<keyword evidence="3" id="KW-0328">Glycosyltransferase</keyword>
<comment type="caution">
    <text evidence="3">The sequence shown here is derived from an EMBL/GenBank/DDBJ whole genome shotgun (WGS) entry which is preliminary data.</text>
</comment>
<protein>
    <submittedName>
        <fullName evidence="3">Glycosyltransferase family 4 protein</fullName>
        <ecNumber evidence="3">2.4.-.-</ecNumber>
    </submittedName>
</protein>
<dbReference type="GO" id="GO:0016757">
    <property type="term" value="F:glycosyltransferase activity"/>
    <property type="evidence" value="ECO:0007669"/>
    <property type="project" value="UniProtKB-KW"/>
</dbReference>
<organism evidence="3 4">
    <name type="scientific">Lysobacter arvi</name>
    <dbReference type="NCBI Taxonomy" id="3038776"/>
    <lineage>
        <taxon>Bacteria</taxon>
        <taxon>Pseudomonadati</taxon>
        <taxon>Pseudomonadota</taxon>
        <taxon>Gammaproteobacteria</taxon>
        <taxon>Lysobacterales</taxon>
        <taxon>Lysobacteraceae</taxon>
        <taxon>Lysobacter</taxon>
    </lineage>
</organism>
<dbReference type="PANTHER" id="PTHR12526">
    <property type="entry name" value="GLYCOSYLTRANSFERASE"/>
    <property type="match status" value="1"/>
</dbReference>
<reference evidence="3 4" key="1">
    <citation type="submission" date="2023-04" db="EMBL/GenBank/DDBJ databases">
        <title>Lysobacter sp. strain UC isolated from soil sample.</title>
        <authorList>
            <person name="Choksket S."/>
            <person name="Harshvardhan F."/>
            <person name="Rana R."/>
            <person name="Patil P.B."/>
            <person name="Korpole S."/>
        </authorList>
    </citation>
    <scope>NUCLEOTIDE SEQUENCE [LARGE SCALE GENOMIC DNA]</scope>
    <source>
        <strain evidence="3 4">UC</strain>
    </source>
</reference>
<evidence type="ECO:0000259" key="1">
    <source>
        <dbReference type="Pfam" id="PF00534"/>
    </source>
</evidence>
<feature type="domain" description="Glycosyl transferase family 1" evidence="1">
    <location>
        <begin position="198"/>
        <end position="342"/>
    </location>
</feature>
<evidence type="ECO:0000313" key="3">
    <source>
        <dbReference type="EMBL" id="MDR0181663.1"/>
    </source>
</evidence>
<dbReference type="Gene3D" id="3.40.50.2000">
    <property type="entry name" value="Glycogen Phosphorylase B"/>
    <property type="match status" value="2"/>
</dbReference>
<feature type="domain" description="Glycosyltransferase subfamily 4-like N-terminal" evidence="2">
    <location>
        <begin position="12"/>
        <end position="189"/>
    </location>
</feature>
<sequence length="387" mass="42837">MVTRSLPFHRTGGMEAVAWDLARAFVRRGARVEVLTTSSENLPARSNIDGVEVRTLPAPSGRYSMKWWWLSRCVYFKEYVDTVDVVFSVSAGALGFAGGRHSRRSTFVAQMHGTAWGEFVSKMRQRSLWACLKSLRNIAWMFRDLRYRYFDAFVAVGPAVSNDMLSFPTRAIMGPAPALTISNGIDSERFAFDQDARQRIRHLLGIDEKSRVLISASRLHPQKGILEGLRAFAGAADGDPMLRYIVVGDGPDARRLKEAADALGVTSKVYFIGRIERDLLAEYLSAADVFLFSTTRVEGLPMNVLEAIAAGLPVIVSAHVADPRFESVVVDPKDHLAMVKAIETTRPATNRASKLSEEFTLYYSADAYLSLFAELQSRRTSAAGDAV</sequence>
<keyword evidence="4" id="KW-1185">Reference proteome</keyword>
<proteinExistence type="predicted"/>
<dbReference type="InterPro" id="IPR001296">
    <property type="entry name" value="Glyco_trans_1"/>
</dbReference>
<dbReference type="EMBL" id="JARUHG010000001">
    <property type="protein sequence ID" value="MDR0181663.1"/>
    <property type="molecule type" value="Genomic_DNA"/>
</dbReference>
<dbReference type="RefSeq" id="WP_309261950.1">
    <property type="nucleotide sequence ID" value="NZ_JARUHG010000001.1"/>
</dbReference>
<keyword evidence="3" id="KW-0808">Transferase</keyword>
<dbReference type="Pfam" id="PF00534">
    <property type="entry name" value="Glycos_transf_1"/>
    <property type="match status" value="1"/>
</dbReference>
<name>A0ABU1C902_9GAMM</name>
<evidence type="ECO:0000313" key="4">
    <source>
        <dbReference type="Proteomes" id="UP001233535"/>
    </source>
</evidence>
<gene>
    <name evidence="3" type="ORF">P8609_01595</name>
</gene>